<feature type="non-terminal residue" evidence="2">
    <location>
        <position position="1"/>
    </location>
</feature>
<reference evidence="2" key="1">
    <citation type="submission" date="2023-10" db="EMBL/GenBank/DDBJ databases">
        <title>Genome assembly of Pristionchus species.</title>
        <authorList>
            <person name="Yoshida K."/>
            <person name="Sommer R.J."/>
        </authorList>
    </citation>
    <scope>NUCLEOTIDE SEQUENCE</scope>
    <source>
        <strain evidence="2">RS0144</strain>
    </source>
</reference>
<evidence type="ECO:0000256" key="1">
    <source>
        <dbReference type="SAM" id="MobiDB-lite"/>
    </source>
</evidence>
<feature type="non-terminal residue" evidence="2">
    <location>
        <position position="125"/>
    </location>
</feature>
<feature type="region of interest" description="Disordered" evidence="1">
    <location>
        <begin position="37"/>
        <end position="67"/>
    </location>
</feature>
<dbReference type="EMBL" id="BTSX01000003">
    <property type="protein sequence ID" value="GMS88058.1"/>
    <property type="molecule type" value="Genomic_DNA"/>
</dbReference>
<evidence type="ECO:0000313" key="2">
    <source>
        <dbReference type="EMBL" id="GMS88058.1"/>
    </source>
</evidence>
<name>A0AAV5T1H2_9BILA</name>
<comment type="caution">
    <text evidence="2">The sequence shown here is derived from an EMBL/GenBank/DDBJ whole genome shotgun (WGS) entry which is preliminary data.</text>
</comment>
<organism evidence="2 3">
    <name type="scientific">Pristionchus entomophagus</name>
    <dbReference type="NCBI Taxonomy" id="358040"/>
    <lineage>
        <taxon>Eukaryota</taxon>
        <taxon>Metazoa</taxon>
        <taxon>Ecdysozoa</taxon>
        <taxon>Nematoda</taxon>
        <taxon>Chromadorea</taxon>
        <taxon>Rhabditida</taxon>
        <taxon>Rhabditina</taxon>
        <taxon>Diplogasteromorpha</taxon>
        <taxon>Diplogasteroidea</taxon>
        <taxon>Neodiplogasteridae</taxon>
        <taxon>Pristionchus</taxon>
    </lineage>
</organism>
<gene>
    <name evidence="2" type="ORF">PENTCL1PPCAC_10233</name>
</gene>
<sequence length="125" mass="13668">NCKRLDCSVCAPLREIQANGNTSKAPCLYVIRNGQVTRSSSRTEENQDPTAAASDESAPDLFATSPPRKYTEQTLKTKGIEIEAQTPINSKLSDLNLNDLKYKGIDFNALFPSLNKGTDDYAILA</sequence>
<proteinExistence type="predicted"/>
<evidence type="ECO:0000313" key="3">
    <source>
        <dbReference type="Proteomes" id="UP001432027"/>
    </source>
</evidence>
<accession>A0AAV5T1H2</accession>
<dbReference type="AlphaFoldDB" id="A0AAV5T1H2"/>
<keyword evidence="3" id="KW-1185">Reference proteome</keyword>
<protein>
    <submittedName>
        <fullName evidence="2">Uncharacterized protein</fullName>
    </submittedName>
</protein>
<dbReference type="Proteomes" id="UP001432027">
    <property type="component" value="Unassembled WGS sequence"/>
</dbReference>